<name>A0A975GME7_9BACT</name>
<dbReference type="KEGG" id="dmm:dnm_026330"/>
<gene>
    <name evidence="1" type="ORF">dnm_026330</name>
</gene>
<keyword evidence="2" id="KW-1185">Reference proteome</keyword>
<sequence>MRIENSALIFIFRCERQSMAVYMKLETRNLKLIMFHALL</sequence>
<proteinExistence type="predicted"/>
<evidence type="ECO:0000313" key="1">
    <source>
        <dbReference type="EMBL" id="QTA86609.1"/>
    </source>
</evidence>
<evidence type="ECO:0000313" key="2">
    <source>
        <dbReference type="Proteomes" id="UP000663722"/>
    </source>
</evidence>
<reference evidence="1" key="1">
    <citation type="journal article" date="2021" name="Microb. Physiol.">
        <title>Proteogenomic Insights into the Physiology of Marine, Sulfate-Reducing, Filamentous Desulfonema limicola and Desulfonema magnum.</title>
        <authorList>
            <person name="Schnaars V."/>
            <person name="Wohlbrand L."/>
            <person name="Scheve S."/>
            <person name="Hinrichs C."/>
            <person name="Reinhardt R."/>
            <person name="Rabus R."/>
        </authorList>
    </citation>
    <scope>NUCLEOTIDE SEQUENCE</scope>
    <source>
        <strain evidence="1">4be13</strain>
    </source>
</reference>
<protein>
    <submittedName>
        <fullName evidence="1">Uncharacterized protein</fullName>
    </submittedName>
</protein>
<organism evidence="1 2">
    <name type="scientific">Desulfonema magnum</name>
    <dbReference type="NCBI Taxonomy" id="45655"/>
    <lineage>
        <taxon>Bacteria</taxon>
        <taxon>Pseudomonadati</taxon>
        <taxon>Thermodesulfobacteriota</taxon>
        <taxon>Desulfobacteria</taxon>
        <taxon>Desulfobacterales</taxon>
        <taxon>Desulfococcaceae</taxon>
        <taxon>Desulfonema</taxon>
    </lineage>
</organism>
<accession>A0A975GME7</accession>
<dbReference type="EMBL" id="CP061800">
    <property type="protein sequence ID" value="QTA86609.1"/>
    <property type="molecule type" value="Genomic_DNA"/>
</dbReference>
<dbReference type="AlphaFoldDB" id="A0A975GME7"/>
<dbReference type="Proteomes" id="UP000663722">
    <property type="component" value="Chromosome"/>
</dbReference>